<evidence type="ECO:0000313" key="11">
    <source>
        <dbReference type="EMBL" id="MDQ0148562.1"/>
    </source>
</evidence>
<accession>A0ABT9UQI3</accession>
<protein>
    <recommendedName>
        <fullName evidence="3">histidine kinase</fullName>
        <ecNumber evidence="3">2.7.13.3</ecNumber>
    </recommendedName>
</protein>
<dbReference type="InterPro" id="IPR050351">
    <property type="entry name" value="BphY/WalK/GraS-like"/>
</dbReference>
<dbReference type="Pfam" id="PF02518">
    <property type="entry name" value="HATPase_c"/>
    <property type="match status" value="1"/>
</dbReference>
<dbReference type="SUPFAM" id="SSF55874">
    <property type="entry name" value="ATPase domain of HSP90 chaperone/DNA topoisomerase II/histidine kinase"/>
    <property type="match status" value="1"/>
</dbReference>
<dbReference type="InterPro" id="IPR036890">
    <property type="entry name" value="HATPase_C_sf"/>
</dbReference>
<keyword evidence="8" id="KW-1133">Transmembrane helix</keyword>
<keyword evidence="8" id="KW-0812">Transmembrane</keyword>
<keyword evidence="7" id="KW-0902">Two-component regulatory system</keyword>
<feature type="domain" description="Histidine kinase" evidence="9">
    <location>
        <begin position="264"/>
        <end position="475"/>
    </location>
</feature>
<evidence type="ECO:0000256" key="8">
    <source>
        <dbReference type="SAM" id="Phobius"/>
    </source>
</evidence>
<dbReference type="SMART" id="SM00388">
    <property type="entry name" value="HisKA"/>
    <property type="match status" value="1"/>
</dbReference>
<dbReference type="PANTHER" id="PTHR45453:SF3">
    <property type="entry name" value="HISTIDINE KINASE"/>
    <property type="match status" value="1"/>
</dbReference>
<dbReference type="InterPro" id="IPR003660">
    <property type="entry name" value="HAMP_dom"/>
</dbReference>
<evidence type="ECO:0000256" key="3">
    <source>
        <dbReference type="ARBA" id="ARBA00012438"/>
    </source>
</evidence>
<dbReference type="Pfam" id="PF00672">
    <property type="entry name" value="HAMP"/>
    <property type="match status" value="1"/>
</dbReference>
<feature type="transmembrane region" description="Helical" evidence="8">
    <location>
        <begin position="158"/>
        <end position="181"/>
    </location>
</feature>
<evidence type="ECO:0000256" key="1">
    <source>
        <dbReference type="ARBA" id="ARBA00000085"/>
    </source>
</evidence>
<sequence>MYLKNQWNKIGIKKKLFIITSSVVLITSIVIYTLLFLIVPIIYLDIKENTVKTSTNQLIETLENNTNIDYTKTLDQYAYNNEGMVLITTLYGDVVYSSNRIFGKPPKEDITKRNFFKDDMNEKKDIKISKEFYFKGIDRDCIITIHSPIKFLNNMQMVMIRILPIIILITIGIGLLSQYIYSIVISKPLFKINNVAKKISKLNFNEKLSYTGKDEIAELSNSINLISSNLEEKIYNLKIANEKLLSDIEKEKLQDRRRRDFIKAISHELKTPITVINGQIEGMIYKIGPYKDRDKYLKESLDSVLELKTLVLEIINLAKYEEDLYLKYEEFSLNNLVKDIVDGYEYFILEKNLKVNIKEEEVLLVNGDINIIKKIISNLINNSLKYSLENKDIEIYINKNGLFEITNYSKDVNNISKDSLFKAFYRGEKSRNKETGGSGLGLYIVKTLLDTHGNIEYKINIDDEKFIFSLYFKKE</sequence>
<dbReference type="GO" id="GO:0004673">
    <property type="term" value="F:protein histidine kinase activity"/>
    <property type="evidence" value="ECO:0007669"/>
    <property type="project" value="UniProtKB-EC"/>
</dbReference>
<dbReference type="SUPFAM" id="SSF47384">
    <property type="entry name" value="Homodimeric domain of signal transducing histidine kinase"/>
    <property type="match status" value="1"/>
</dbReference>
<gene>
    <name evidence="11" type="ORF">J2S18_000479</name>
</gene>
<dbReference type="Gene3D" id="6.10.340.10">
    <property type="match status" value="1"/>
</dbReference>
<keyword evidence="6 11" id="KW-0418">Kinase</keyword>
<keyword evidence="5 11" id="KW-0808">Transferase</keyword>
<dbReference type="InterPro" id="IPR003661">
    <property type="entry name" value="HisK_dim/P_dom"/>
</dbReference>
<evidence type="ECO:0000259" key="10">
    <source>
        <dbReference type="PROSITE" id="PS50885"/>
    </source>
</evidence>
<comment type="caution">
    <text evidence="11">The sequence shown here is derived from an EMBL/GenBank/DDBJ whole genome shotgun (WGS) entry which is preliminary data.</text>
</comment>
<keyword evidence="8" id="KW-0472">Membrane</keyword>
<evidence type="ECO:0000256" key="6">
    <source>
        <dbReference type="ARBA" id="ARBA00022777"/>
    </source>
</evidence>
<evidence type="ECO:0000256" key="5">
    <source>
        <dbReference type="ARBA" id="ARBA00022679"/>
    </source>
</evidence>
<dbReference type="CDD" id="cd00082">
    <property type="entry name" value="HisKA"/>
    <property type="match status" value="1"/>
</dbReference>
<dbReference type="PANTHER" id="PTHR45453">
    <property type="entry name" value="PHOSPHATE REGULON SENSOR PROTEIN PHOR"/>
    <property type="match status" value="1"/>
</dbReference>
<dbReference type="Gene3D" id="3.30.565.10">
    <property type="entry name" value="Histidine kinase-like ATPase, C-terminal domain"/>
    <property type="match status" value="1"/>
</dbReference>
<dbReference type="Proteomes" id="UP001228504">
    <property type="component" value="Unassembled WGS sequence"/>
</dbReference>
<evidence type="ECO:0000259" key="9">
    <source>
        <dbReference type="PROSITE" id="PS50109"/>
    </source>
</evidence>
<dbReference type="SUPFAM" id="SSF158472">
    <property type="entry name" value="HAMP domain-like"/>
    <property type="match status" value="1"/>
</dbReference>
<evidence type="ECO:0000256" key="7">
    <source>
        <dbReference type="ARBA" id="ARBA00023012"/>
    </source>
</evidence>
<keyword evidence="12" id="KW-1185">Reference proteome</keyword>
<feature type="domain" description="HAMP" evidence="10">
    <location>
        <begin position="183"/>
        <end position="235"/>
    </location>
</feature>
<dbReference type="EC" id="2.7.13.3" evidence="3"/>
<dbReference type="InterPro" id="IPR005467">
    <property type="entry name" value="His_kinase_dom"/>
</dbReference>
<comment type="subcellular location">
    <subcellularLocation>
        <location evidence="2">Membrane</location>
    </subcellularLocation>
</comment>
<evidence type="ECO:0000256" key="2">
    <source>
        <dbReference type="ARBA" id="ARBA00004370"/>
    </source>
</evidence>
<dbReference type="Pfam" id="PF00512">
    <property type="entry name" value="HisKA"/>
    <property type="match status" value="1"/>
</dbReference>
<dbReference type="InterPro" id="IPR036097">
    <property type="entry name" value="HisK_dim/P_sf"/>
</dbReference>
<dbReference type="Gene3D" id="1.10.287.130">
    <property type="match status" value="1"/>
</dbReference>
<reference evidence="11 12" key="1">
    <citation type="submission" date="2023-07" db="EMBL/GenBank/DDBJ databases">
        <title>Genomic Encyclopedia of Type Strains, Phase IV (KMG-IV): sequencing the most valuable type-strain genomes for metagenomic binning, comparative biology and taxonomic classification.</title>
        <authorList>
            <person name="Goeker M."/>
        </authorList>
    </citation>
    <scope>NUCLEOTIDE SEQUENCE [LARGE SCALE GENOMIC DNA]</scope>
    <source>
        <strain evidence="11 12">DSM 20694</strain>
    </source>
</reference>
<feature type="transmembrane region" description="Helical" evidence="8">
    <location>
        <begin position="16"/>
        <end position="44"/>
    </location>
</feature>
<keyword evidence="4" id="KW-0597">Phosphoprotein</keyword>
<proteinExistence type="predicted"/>
<dbReference type="SMART" id="SM00387">
    <property type="entry name" value="HATPase_c"/>
    <property type="match status" value="1"/>
</dbReference>
<dbReference type="PROSITE" id="PS50109">
    <property type="entry name" value="HIS_KIN"/>
    <property type="match status" value="1"/>
</dbReference>
<evidence type="ECO:0000256" key="4">
    <source>
        <dbReference type="ARBA" id="ARBA00022553"/>
    </source>
</evidence>
<dbReference type="RefSeq" id="WP_307482764.1">
    <property type="nucleotide sequence ID" value="NZ_JAUSUF010000001.1"/>
</dbReference>
<dbReference type="EMBL" id="JAUSUF010000001">
    <property type="protein sequence ID" value="MDQ0148562.1"/>
    <property type="molecule type" value="Genomic_DNA"/>
</dbReference>
<dbReference type="PROSITE" id="PS50885">
    <property type="entry name" value="HAMP"/>
    <property type="match status" value="1"/>
</dbReference>
<name>A0ABT9UQI3_9FIRM</name>
<evidence type="ECO:0000313" key="12">
    <source>
        <dbReference type="Proteomes" id="UP001228504"/>
    </source>
</evidence>
<dbReference type="SMART" id="SM00304">
    <property type="entry name" value="HAMP"/>
    <property type="match status" value="1"/>
</dbReference>
<comment type="catalytic activity">
    <reaction evidence="1">
        <text>ATP + protein L-histidine = ADP + protein N-phospho-L-histidine.</text>
        <dbReference type="EC" id="2.7.13.3"/>
    </reaction>
</comment>
<dbReference type="CDD" id="cd06225">
    <property type="entry name" value="HAMP"/>
    <property type="match status" value="1"/>
</dbReference>
<organism evidence="11 12">
    <name type="scientific">Eubacterium multiforme</name>
    <dbReference type="NCBI Taxonomy" id="83339"/>
    <lineage>
        <taxon>Bacteria</taxon>
        <taxon>Bacillati</taxon>
        <taxon>Bacillota</taxon>
        <taxon>Clostridia</taxon>
        <taxon>Eubacteriales</taxon>
        <taxon>Eubacteriaceae</taxon>
        <taxon>Eubacterium</taxon>
    </lineage>
</organism>
<dbReference type="InterPro" id="IPR003594">
    <property type="entry name" value="HATPase_dom"/>
</dbReference>